<keyword evidence="1" id="KW-0472">Membrane</keyword>
<reference evidence="3" key="2">
    <citation type="submission" date="2025-08" db="UniProtKB">
        <authorList>
            <consortium name="RefSeq"/>
        </authorList>
    </citation>
    <scope>IDENTIFICATION</scope>
    <source>
        <strain evidence="3">S238N-H82</strain>
        <tissue evidence="3">Testes</tissue>
    </source>
</reference>
<feature type="transmembrane region" description="Helical" evidence="1">
    <location>
        <begin position="237"/>
        <end position="257"/>
    </location>
</feature>
<gene>
    <name evidence="3" type="primary">LOC118415785</name>
</gene>
<accession>A0A9J7L5T3</accession>
<feature type="transmembrane region" description="Helical" evidence="1">
    <location>
        <begin position="208"/>
        <end position="225"/>
    </location>
</feature>
<evidence type="ECO:0000256" key="1">
    <source>
        <dbReference type="SAM" id="Phobius"/>
    </source>
</evidence>
<dbReference type="InterPro" id="IPR028066">
    <property type="entry name" value="TMEM187"/>
</dbReference>
<evidence type="ECO:0000313" key="3">
    <source>
        <dbReference type="RefSeq" id="XP_035676497.1"/>
    </source>
</evidence>
<dbReference type="KEGG" id="bfo:118415785"/>
<feature type="transmembrane region" description="Helical" evidence="1">
    <location>
        <begin position="160"/>
        <end position="177"/>
    </location>
</feature>
<dbReference type="OMA" id="FLAMPCN"/>
<keyword evidence="1" id="KW-0812">Transmembrane</keyword>
<proteinExistence type="predicted"/>
<protein>
    <submittedName>
        <fullName evidence="3">Transmembrane protein 187-like</fullName>
    </submittedName>
</protein>
<dbReference type="Proteomes" id="UP000001554">
    <property type="component" value="Chromosome 5"/>
</dbReference>
<dbReference type="Pfam" id="PF15100">
    <property type="entry name" value="TMEM187"/>
    <property type="match status" value="1"/>
</dbReference>
<dbReference type="GeneID" id="118415785"/>
<sequence length="304" mass="34456">MFICMFPVSYPGSRERELGTFDTSGFGSTCRPSRMDHAVSTAAISVVIPVAMATAITWLGCFDSVITDLGFQHYGEHPDHNIPLLPSQLKMPANTLVNLGYTLLGFLWINKFVKDRNDGAITDGDLFVGSTFCWMAVAYGPVQFLRIVTQRHRFAVLDQWFTLPFFAWVVVMSDYLMDGWNARRILTVVVLSFASYTFALLHDLGFEVALGFHILLAVMYGMQIFRASQSEKLKSKLLRALMFAVLSCAGFVGLKLLDLYLARFLLFHRFSGHFWSKVADIMQIHFVCKFFHPIMVENAKNKKE</sequence>
<evidence type="ECO:0000313" key="2">
    <source>
        <dbReference type="Proteomes" id="UP000001554"/>
    </source>
</evidence>
<feature type="transmembrane region" description="Helical" evidence="1">
    <location>
        <begin position="121"/>
        <end position="140"/>
    </location>
</feature>
<name>A0A9J7L5T3_BRAFL</name>
<feature type="transmembrane region" description="Helical" evidence="1">
    <location>
        <begin position="91"/>
        <end position="109"/>
    </location>
</feature>
<keyword evidence="2" id="KW-1185">Reference proteome</keyword>
<dbReference type="PANTHER" id="PTHR15066">
    <property type="entry name" value="TRANSMEMBRANE PROTEIN 187"/>
    <property type="match status" value="1"/>
</dbReference>
<dbReference type="GO" id="GO:0030133">
    <property type="term" value="C:transport vesicle"/>
    <property type="evidence" value="ECO:0000318"/>
    <property type="project" value="GO_Central"/>
</dbReference>
<keyword evidence="1" id="KW-1133">Transmembrane helix</keyword>
<dbReference type="AlphaFoldDB" id="A0A9J7L5T3"/>
<dbReference type="OrthoDB" id="5973769at2759"/>
<feature type="transmembrane region" description="Helical" evidence="1">
    <location>
        <begin position="184"/>
        <end position="202"/>
    </location>
</feature>
<reference evidence="2" key="1">
    <citation type="journal article" date="2020" name="Nat. Ecol. Evol.">
        <title>Deeply conserved synteny resolves early events in vertebrate evolution.</title>
        <authorList>
            <person name="Simakov O."/>
            <person name="Marletaz F."/>
            <person name="Yue J.X."/>
            <person name="O'Connell B."/>
            <person name="Jenkins J."/>
            <person name="Brandt A."/>
            <person name="Calef R."/>
            <person name="Tung C.H."/>
            <person name="Huang T.K."/>
            <person name="Schmutz J."/>
            <person name="Satoh N."/>
            <person name="Yu J.K."/>
            <person name="Putnam N.H."/>
            <person name="Green R.E."/>
            <person name="Rokhsar D.S."/>
        </authorList>
    </citation>
    <scope>NUCLEOTIDE SEQUENCE [LARGE SCALE GENOMIC DNA]</scope>
    <source>
        <strain evidence="2">S238N-H82</strain>
    </source>
</reference>
<dbReference type="RefSeq" id="XP_035676497.1">
    <property type="nucleotide sequence ID" value="XM_035820604.1"/>
</dbReference>
<organism evidence="2 3">
    <name type="scientific">Branchiostoma floridae</name>
    <name type="common">Florida lancelet</name>
    <name type="synonym">Amphioxus</name>
    <dbReference type="NCBI Taxonomy" id="7739"/>
    <lineage>
        <taxon>Eukaryota</taxon>
        <taxon>Metazoa</taxon>
        <taxon>Chordata</taxon>
        <taxon>Cephalochordata</taxon>
        <taxon>Leptocardii</taxon>
        <taxon>Amphioxiformes</taxon>
        <taxon>Branchiostomatidae</taxon>
        <taxon>Branchiostoma</taxon>
    </lineage>
</organism>
<feature type="transmembrane region" description="Helical" evidence="1">
    <location>
        <begin position="38"/>
        <end position="59"/>
    </location>
</feature>
<dbReference type="PANTHER" id="PTHR15066:SF0">
    <property type="entry name" value="TRANSMEMBRANE PROTEIN 187"/>
    <property type="match status" value="1"/>
</dbReference>